<proteinExistence type="predicted"/>
<keyword evidence="2" id="KW-1185">Reference proteome</keyword>
<reference evidence="1 2" key="1">
    <citation type="submission" date="2023-07" db="EMBL/GenBank/DDBJ databases">
        <title>Genomic Encyclopedia of Type Strains, Phase IV (KMG-IV): sequencing the most valuable type-strain genomes for metagenomic binning, comparative biology and taxonomic classification.</title>
        <authorList>
            <person name="Goeker M."/>
        </authorList>
    </citation>
    <scope>NUCLEOTIDE SEQUENCE [LARGE SCALE GENOMIC DNA]</scope>
    <source>
        <strain evidence="1 2">DSM 46876</strain>
    </source>
</reference>
<sequence>MTFLFTKKGMGCTYHLLDLENLWNNNAIAFMDRLEESNASIGYSGTSFGTAFPAQDLPNSKEVFESHGIPFLFPIKKINTPNNVECNGQMIDCSNQKLAKIHFVGCTEQGDFTESIQIHASNQAVYSSDLSFSEWILREPKFGEREAIRTSGIASQFYGFSEGVRTTLWLQTISVSSEEPISHIVLPVNENMHIFCITLQTRDL</sequence>
<evidence type="ECO:0000313" key="2">
    <source>
        <dbReference type="Proteomes" id="UP001238450"/>
    </source>
</evidence>
<gene>
    <name evidence="1" type="ORF">J2Z48_002149</name>
</gene>
<evidence type="ECO:0000313" key="1">
    <source>
        <dbReference type="EMBL" id="MDQ0417965.1"/>
    </source>
</evidence>
<dbReference type="RefSeq" id="WP_307253304.1">
    <property type="nucleotide sequence ID" value="NZ_JAUSUV010000008.1"/>
</dbReference>
<name>A0AAJ1TFG2_9BACL</name>
<accession>A0AAJ1TFG2</accession>
<dbReference type="EMBL" id="JAUSUV010000008">
    <property type="protein sequence ID" value="MDQ0417965.1"/>
    <property type="molecule type" value="Genomic_DNA"/>
</dbReference>
<dbReference type="AlphaFoldDB" id="A0AAJ1TFG2"/>
<organism evidence="1 2">
    <name type="scientific">Croceifilum oryzae</name>
    <dbReference type="NCBI Taxonomy" id="1553429"/>
    <lineage>
        <taxon>Bacteria</taxon>
        <taxon>Bacillati</taxon>
        <taxon>Bacillota</taxon>
        <taxon>Bacilli</taxon>
        <taxon>Bacillales</taxon>
        <taxon>Thermoactinomycetaceae</taxon>
        <taxon>Croceifilum</taxon>
    </lineage>
</organism>
<comment type="caution">
    <text evidence="1">The sequence shown here is derived from an EMBL/GenBank/DDBJ whole genome shotgun (WGS) entry which is preliminary data.</text>
</comment>
<protein>
    <submittedName>
        <fullName evidence="1">Uncharacterized protein</fullName>
    </submittedName>
</protein>
<dbReference type="Proteomes" id="UP001238450">
    <property type="component" value="Unassembled WGS sequence"/>
</dbReference>